<evidence type="ECO:0000256" key="1">
    <source>
        <dbReference type="SAM" id="Phobius"/>
    </source>
</evidence>
<comment type="caution">
    <text evidence="2">The sequence shown here is derived from an EMBL/GenBank/DDBJ whole genome shotgun (WGS) entry which is preliminary data.</text>
</comment>
<keyword evidence="1" id="KW-0812">Transmembrane</keyword>
<organism evidence="2 3">
    <name type="scientific">Hirschia litorea</name>
    <dbReference type="NCBI Taxonomy" id="1199156"/>
    <lineage>
        <taxon>Bacteria</taxon>
        <taxon>Pseudomonadati</taxon>
        <taxon>Pseudomonadota</taxon>
        <taxon>Alphaproteobacteria</taxon>
        <taxon>Hyphomonadales</taxon>
        <taxon>Hyphomonadaceae</taxon>
        <taxon>Hirschia</taxon>
    </lineage>
</organism>
<gene>
    <name evidence="2" type="ORF">ACFQS8_12305</name>
</gene>
<keyword evidence="1" id="KW-0472">Membrane</keyword>
<accession>A0ABW2IN71</accession>
<dbReference type="RefSeq" id="WP_382167805.1">
    <property type="nucleotide sequence ID" value="NZ_JBHTBR010000005.1"/>
</dbReference>
<keyword evidence="1" id="KW-1133">Transmembrane helix</keyword>
<proteinExistence type="predicted"/>
<protein>
    <submittedName>
        <fullName evidence="2">Uncharacterized protein</fullName>
    </submittedName>
</protein>
<reference evidence="3" key="1">
    <citation type="journal article" date="2019" name="Int. J. Syst. Evol. Microbiol.">
        <title>The Global Catalogue of Microorganisms (GCM) 10K type strain sequencing project: providing services to taxonomists for standard genome sequencing and annotation.</title>
        <authorList>
            <consortium name="The Broad Institute Genomics Platform"/>
            <consortium name="The Broad Institute Genome Sequencing Center for Infectious Disease"/>
            <person name="Wu L."/>
            <person name="Ma J."/>
        </authorList>
    </citation>
    <scope>NUCLEOTIDE SEQUENCE [LARGE SCALE GENOMIC DNA]</scope>
    <source>
        <strain evidence="3">CCUG 51308</strain>
    </source>
</reference>
<feature type="transmembrane region" description="Helical" evidence="1">
    <location>
        <begin position="45"/>
        <end position="64"/>
    </location>
</feature>
<name>A0ABW2IN71_9PROT</name>
<keyword evidence="3" id="KW-1185">Reference proteome</keyword>
<evidence type="ECO:0000313" key="3">
    <source>
        <dbReference type="Proteomes" id="UP001596492"/>
    </source>
</evidence>
<evidence type="ECO:0000313" key="2">
    <source>
        <dbReference type="EMBL" id="MFC7292404.1"/>
    </source>
</evidence>
<dbReference type="Proteomes" id="UP001596492">
    <property type="component" value="Unassembled WGS sequence"/>
</dbReference>
<sequence length="321" mass="35573">MSVLQFSRRQDVIAEEPAIVEIDKPIPLKFKPVERLKQSGLPKRLRKYFIILASMALVLAYPVLVLQANHIDDDLTFPESINQNWSSPWAGVGTQILLREANVHGWTPDAPAWSPSARLTAMPAYQMAIAHAVGDFAELVNQQMGEPADTSLNSVALLLSRDVSANEIRAASEALTSFDGGVRLRRFDDSMTTVQYAQRIELLISWMRQSEAELSSIVDSAKGQPFDRDAVEAVYRSKARAYMAHRFVSYMKAPAGLSIRSEMEASLKALEKGAKFSPVFVLNTKADGLLLASHPTALYRQLLEAERVLSNMAQTVRAQSL</sequence>
<dbReference type="EMBL" id="JBHTBR010000005">
    <property type="protein sequence ID" value="MFC7292404.1"/>
    <property type="molecule type" value="Genomic_DNA"/>
</dbReference>